<protein>
    <submittedName>
        <fullName evidence="1">Uncharacterized protein</fullName>
    </submittedName>
</protein>
<evidence type="ECO:0000313" key="2">
    <source>
        <dbReference type="Proteomes" id="UP000317730"/>
    </source>
</evidence>
<gene>
    <name evidence="1" type="ORF">APE01nite_24020</name>
</gene>
<accession>A0A4Y3U0V3</accession>
<dbReference type="Proteomes" id="UP000317730">
    <property type="component" value="Unassembled WGS sequence"/>
</dbReference>
<keyword evidence="2" id="KW-1185">Reference proteome</keyword>
<proteinExistence type="predicted"/>
<reference evidence="1 2" key="1">
    <citation type="submission" date="2019-06" db="EMBL/GenBank/DDBJ databases">
        <title>Whole genome shotgun sequence of Acetobacter peroxydans NBRC 13755.</title>
        <authorList>
            <person name="Hosoyama A."/>
            <person name="Uohara A."/>
            <person name="Ohji S."/>
            <person name="Ichikawa N."/>
        </authorList>
    </citation>
    <scope>NUCLEOTIDE SEQUENCE [LARGE SCALE GENOMIC DNA]</scope>
    <source>
        <strain evidence="1 2">NBRC 13755</strain>
    </source>
</reference>
<dbReference type="RefSeq" id="WP_141377899.1">
    <property type="nucleotide sequence ID" value="NZ_BAPL01000007.1"/>
</dbReference>
<evidence type="ECO:0000313" key="1">
    <source>
        <dbReference type="EMBL" id="GEB86605.1"/>
    </source>
</evidence>
<comment type="caution">
    <text evidence="1">The sequence shown here is derived from an EMBL/GenBank/DDBJ whole genome shotgun (WGS) entry which is preliminary data.</text>
</comment>
<organism evidence="1 2">
    <name type="scientific">Acetobacter peroxydans</name>
    <dbReference type="NCBI Taxonomy" id="104098"/>
    <lineage>
        <taxon>Bacteria</taxon>
        <taxon>Pseudomonadati</taxon>
        <taxon>Pseudomonadota</taxon>
        <taxon>Alphaproteobacteria</taxon>
        <taxon>Acetobacterales</taxon>
        <taxon>Acetobacteraceae</taxon>
        <taxon>Acetobacter</taxon>
    </lineage>
</organism>
<sequence>MTPEPNNQTTEATAHDAIEGSARIPYVEVAAGETQALIGILRDARPAARDAIVLAHLEKHRSVNLPLLWDEFWSSGMRSEADAATKEARVIIPPFKVGKGSRKDVSND</sequence>
<dbReference type="AlphaFoldDB" id="A0A4Y3U0V3"/>
<name>A0A4Y3U0V3_9PROT</name>
<dbReference type="EMBL" id="BJMV01000019">
    <property type="protein sequence ID" value="GEB86605.1"/>
    <property type="molecule type" value="Genomic_DNA"/>
</dbReference>